<dbReference type="Pfam" id="PF01757">
    <property type="entry name" value="Acyl_transf_3"/>
    <property type="match status" value="1"/>
</dbReference>
<name>A0A2M9C5E5_9MICO</name>
<feature type="transmembrane region" description="Helical" evidence="7">
    <location>
        <begin position="130"/>
        <end position="148"/>
    </location>
</feature>
<dbReference type="GO" id="GO:0009246">
    <property type="term" value="P:enterobacterial common antigen biosynthetic process"/>
    <property type="evidence" value="ECO:0007669"/>
    <property type="project" value="TreeGrafter"/>
</dbReference>
<protein>
    <submittedName>
        <fullName evidence="9">Acyltransferase-like protein</fullName>
    </submittedName>
</protein>
<feature type="transmembrane region" description="Helical" evidence="7">
    <location>
        <begin position="106"/>
        <end position="123"/>
    </location>
</feature>
<evidence type="ECO:0000256" key="4">
    <source>
        <dbReference type="ARBA" id="ARBA00022692"/>
    </source>
</evidence>
<keyword evidence="9" id="KW-0012">Acyltransferase</keyword>
<feature type="transmembrane region" description="Helical" evidence="7">
    <location>
        <begin position="251"/>
        <end position="267"/>
    </location>
</feature>
<feature type="transmembrane region" description="Helical" evidence="7">
    <location>
        <begin position="221"/>
        <end position="239"/>
    </location>
</feature>
<gene>
    <name evidence="9" type="ORF">CLV54_0756</name>
</gene>
<evidence type="ECO:0000259" key="8">
    <source>
        <dbReference type="Pfam" id="PF01757"/>
    </source>
</evidence>
<keyword evidence="4 7" id="KW-0812">Transmembrane</keyword>
<comment type="similarity">
    <text evidence="2">Belongs to the acyltransferase 3 family.</text>
</comment>
<dbReference type="AlphaFoldDB" id="A0A2M9C5E5"/>
<evidence type="ECO:0000256" key="5">
    <source>
        <dbReference type="ARBA" id="ARBA00022989"/>
    </source>
</evidence>
<dbReference type="Proteomes" id="UP000230161">
    <property type="component" value="Unassembled WGS sequence"/>
</dbReference>
<feature type="transmembrane region" description="Helical" evidence="7">
    <location>
        <begin position="279"/>
        <end position="301"/>
    </location>
</feature>
<comment type="caution">
    <text evidence="9">The sequence shown here is derived from an EMBL/GenBank/DDBJ whole genome shotgun (WGS) entry which is preliminary data.</text>
</comment>
<dbReference type="GO" id="GO:0016413">
    <property type="term" value="F:O-acetyltransferase activity"/>
    <property type="evidence" value="ECO:0007669"/>
    <property type="project" value="TreeGrafter"/>
</dbReference>
<keyword evidence="9" id="KW-0808">Transferase</keyword>
<keyword evidence="3" id="KW-1003">Cell membrane</keyword>
<feature type="transmembrane region" description="Helical" evidence="7">
    <location>
        <begin position="154"/>
        <end position="171"/>
    </location>
</feature>
<dbReference type="PANTHER" id="PTHR40074:SF2">
    <property type="entry name" value="O-ACETYLTRANSFERASE WECH"/>
    <property type="match status" value="1"/>
</dbReference>
<evidence type="ECO:0000256" key="7">
    <source>
        <dbReference type="SAM" id="Phobius"/>
    </source>
</evidence>
<keyword evidence="5 7" id="KW-1133">Transmembrane helix</keyword>
<evidence type="ECO:0000313" key="9">
    <source>
        <dbReference type="EMBL" id="PJJ65719.1"/>
    </source>
</evidence>
<dbReference type="GO" id="GO:0005886">
    <property type="term" value="C:plasma membrane"/>
    <property type="evidence" value="ECO:0007669"/>
    <property type="project" value="UniProtKB-SubCell"/>
</dbReference>
<reference evidence="9 10" key="1">
    <citation type="submission" date="2017-11" db="EMBL/GenBank/DDBJ databases">
        <title>Genomic Encyclopedia of Archaeal and Bacterial Type Strains, Phase II (KMG-II): From Individual Species to Whole Genera.</title>
        <authorList>
            <person name="Goeker M."/>
        </authorList>
    </citation>
    <scope>NUCLEOTIDE SEQUENCE [LARGE SCALE GENOMIC DNA]</scope>
    <source>
        <strain evidence="9 10">DSM 25625</strain>
    </source>
</reference>
<proteinExistence type="inferred from homology"/>
<keyword evidence="10" id="KW-1185">Reference proteome</keyword>
<feature type="transmembrane region" description="Helical" evidence="7">
    <location>
        <begin position="30"/>
        <end position="49"/>
    </location>
</feature>
<evidence type="ECO:0000256" key="2">
    <source>
        <dbReference type="ARBA" id="ARBA00007400"/>
    </source>
</evidence>
<keyword evidence="6 7" id="KW-0472">Membrane</keyword>
<evidence type="ECO:0000256" key="1">
    <source>
        <dbReference type="ARBA" id="ARBA00004651"/>
    </source>
</evidence>
<dbReference type="InterPro" id="IPR002656">
    <property type="entry name" value="Acyl_transf_3_dom"/>
</dbReference>
<accession>A0A2M9C5E5</accession>
<evidence type="ECO:0000256" key="3">
    <source>
        <dbReference type="ARBA" id="ARBA00022475"/>
    </source>
</evidence>
<evidence type="ECO:0000313" key="10">
    <source>
        <dbReference type="Proteomes" id="UP000230161"/>
    </source>
</evidence>
<dbReference type="EMBL" id="PGFB01000001">
    <property type="protein sequence ID" value="PJJ65719.1"/>
    <property type="molecule type" value="Genomic_DNA"/>
</dbReference>
<evidence type="ECO:0000256" key="6">
    <source>
        <dbReference type="ARBA" id="ARBA00023136"/>
    </source>
</evidence>
<sequence length="373" mass="41253">MMHFCIFVAYPAMPDGAAKDFWTPIISELALIRIPLLLVLSGMLVSGYVRDGWRNAKTRSRVRSTAYIYLIWVLVYAVLSKIFPEGMPYQIIGLPDMFSQLYQPDTPLWFIFALTLYTAVFATMSRLSPALVLTAVAAFSLWSATIPGDRGANFWYHILTYGIYFGIGVYGRSLLAWLASPSRWWATGALLVVGVVLRSAVLATPMPWALASALQEVTSTFLVLGVIGVIVVWCQAGWFTRSASRLGTRTLPIYVLHLPMIWLILVIDRRLPLANLSGAWAWPIAGTIVVIAGCLVAEWAIRRAHLGYLFDPPSWVGQPRWVTVKTSRAEEVARSGPRVGSETVVLRHRMIDPRGAAKRVHASCSSDVGARSG</sequence>
<dbReference type="PANTHER" id="PTHR40074">
    <property type="entry name" value="O-ACETYLTRANSFERASE WECH"/>
    <property type="match status" value="1"/>
</dbReference>
<comment type="subcellular location">
    <subcellularLocation>
        <location evidence="1">Cell membrane</location>
        <topology evidence="1">Multi-pass membrane protein</topology>
    </subcellularLocation>
</comment>
<feature type="transmembrane region" description="Helical" evidence="7">
    <location>
        <begin position="183"/>
        <end position="201"/>
    </location>
</feature>
<organism evidence="9 10">
    <name type="scientific">Compostimonas suwonensis</name>
    <dbReference type="NCBI Taxonomy" id="1048394"/>
    <lineage>
        <taxon>Bacteria</taxon>
        <taxon>Bacillati</taxon>
        <taxon>Actinomycetota</taxon>
        <taxon>Actinomycetes</taxon>
        <taxon>Micrococcales</taxon>
        <taxon>Microbacteriaceae</taxon>
        <taxon>Compostimonas</taxon>
    </lineage>
</organism>
<feature type="domain" description="Acyltransferase 3" evidence="8">
    <location>
        <begin position="2"/>
        <end position="298"/>
    </location>
</feature>